<dbReference type="PANTHER" id="PTHR14187:SF5">
    <property type="entry name" value="HEAT SHOCK 70 KDA PROTEIN 12A"/>
    <property type="match status" value="1"/>
</dbReference>
<dbReference type="Gene3D" id="3.30.420.40">
    <property type="match status" value="2"/>
</dbReference>
<keyword evidence="2" id="KW-0067">ATP-binding</keyword>
<dbReference type="InterPro" id="IPR043129">
    <property type="entry name" value="ATPase_NBD"/>
</dbReference>
<dbReference type="SUPFAM" id="SSF53067">
    <property type="entry name" value="Actin-like ATPase domain"/>
    <property type="match status" value="2"/>
</dbReference>
<reference evidence="3 4" key="1">
    <citation type="submission" date="2019-04" db="EMBL/GenBank/DDBJ databases">
        <title>Friends and foes A comparative genomics studyof 23 Aspergillus species from section Flavi.</title>
        <authorList>
            <consortium name="DOE Joint Genome Institute"/>
            <person name="Kjaerbolling I."/>
            <person name="Vesth T."/>
            <person name="Frisvad J.C."/>
            <person name="Nybo J.L."/>
            <person name="Theobald S."/>
            <person name="Kildgaard S."/>
            <person name="Isbrandt T."/>
            <person name="Kuo A."/>
            <person name="Sato A."/>
            <person name="Lyhne E.K."/>
            <person name="Kogle M.E."/>
            <person name="Wiebenga A."/>
            <person name="Kun R.S."/>
            <person name="Lubbers R.J."/>
            <person name="Makela M.R."/>
            <person name="Barry K."/>
            <person name="Chovatia M."/>
            <person name="Clum A."/>
            <person name="Daum C."/>
            <person name="Haridas S."/>
            <person name="He G."/>
            <person name="LaButti K."/>
            <person name="Lipzen A."/>
            <person name="Mondo S."/>
            <person name="Riley R."/>
            <person name="Salamov A."/>
            <person name="Simmons B.A."/>
            <person name="Magnuson J.K."/>
            <person name="Henrissat B."/>
            <person name="Mortensen U.H."/>
            <person name="Larsen T.O."/>
            <person name="Devries R.P."/>
            <person name="Grigoriev I.V."/>
            <person name="Machida M."/>
            <person name="Baker S.E."/>
            <person name="Andersen M.R."/>
        </authorList>
    </citation>
    <scope>NUCLEOTIDE SEQUENCE [LARGE SCALE GENOMIC DNA]</scope>
    <source>
        <strain evidence="3 4">IBT 29228</strain>
    </source>
</reference>
<dbReference type="OrthoDB" id="2963168at2759"/>
<sequence>MALELIVAIDFGTTYSGVCWVVNCGERRIHLVTQWPGTSASNSNVEKVPTLISYNGREPQNWGYSVKRAEKNSFKWFKLLLESSHTLRAKAEPIVASTSLLRDLDKSVDDVATDFLHLLWEYAQDDIRKEYGPNWNTMYKVKVVLTVPAIWSPAAANKTKDVARAAGLPDNVFLVSEPEAAALAIMREKNAEGSSLKVGDSFVVCDAGGGTVDLVSYTIVSVDPLQLEECVVGNGDLSGSVFVDAAFENYVKSIVGIEKYNSLRERNKEQMMREFESTVKRNYSGDNQDCFVELVGVGDIPNQHVEDDQIILTPDVMRNLFDDIVGRIISLVKGQVDEAERKGFNVKTILLVGGFGCSNYLYKTLEDAHREDGIQVLRGPGAWSSVCRGAARWGLENAIAPTSQGSEVSKTLTVHIARYSLGICVSEPFDGNRHLEADRVFLHDRKFYATNQMEWLLKKGERVEVGTPLTAQLTKSIQLGTFDGLFDIGVRTFTAELYCCYDDHPPSRKEHSVQQLCTVEYAIKCGKLWIENSYRDPLTRDKWRDVTFTLLVMLDSAILYFMVGYQGEPVAYTVAKYQNALF</sequence>
<evidence type="ECO:0008006" key="5">
    <source>
        <dbReference type="Google" id="ProtNLM"/>
    </source>
</evidence>
<name>A0A5N7AQI0_9EURO</name>
<gene>
    <name evidence="3" type="ORF">BDV26DRAFT_275028</name>
</gene>
<proteinExistence type="predicted"/>
<evidence type="ECO:0000256" key="1">
    <source>
        <dbReference type="ARBA" id="ARBA00022741"/>
    </source>
</evidence>
<organism evidence="3 4">
    <name type="scientific">Aspergillus bertholletiae</name>
    <dbReference type="NCBI Taxonomy" id="1226010"/>
    <lineage>
        <taxon>Eukaryota</taxon>
        <taxon>Fungi</taxon>
        <taxon>Dikarya</taxon>
        <taxon>Ascomycota</taxon>
        <taxon>Pezizomycotina</taxon>
        <taxon>Eurotiomycetes</taxon>
        <taxon>Eurotiomycetidae</taxon>
        <taxon>Eurotiales</taxon>
        <taxon>Aspergillaceae</taxon>
        <taxon>Aspergillus</taxon>
        <taxon>Aspergillus subgen. Circumdati</taxon>
    </lineage>
</organism>
<dbReference type="Proteomes" id="UP000326198">
    <property type="component" value="Unassembled WGS sequence"/>
</dbReference>
<dbReference type="EMBL" id="ML736383">
    <property type="protein sequence ID" value="KAE8371983.1"/>
    <property type="molecule type" value="Genomic_DNA"/>
</dbReference>
<dbReference type="GO" id="GO:0140662">
    <property type="term" value="F:ATP-dependent protein folding chaperone"/>
    <property type="evidence" value="ECO:0007669"/>
    <property type="project" value="InterPro"/>
</dbReference>
<keyword evidence="1" id="KW-0547">Nucleotide-binding</keyword>
<accession>A0A5N7AQI0</accession>
<evidence type="ECO:0000313" key="4">
    <source>
        <dbReference type="Proteomes" id="UP000326198"/>
    </source>
</evidence>
<dbReference type="GO" id="GO:0005524">
    <property type="term" value="F:ATP binding"/>
    <property type="evidence" value="ECO:0007669"/>
    <property type="project" value="UniProtKB-KW"/>
</dbReference>
<dbReference type="PRINTS" id="PR00301">
    <property type="entry name" value="HEATSHOCK70"/>
</dbReference>
<evidence type="ECO:0000256" key="2">
    <source>
        <dbReference type="ARBA" id="ARBA00022840"/>
    </source>
</evidence>
<protein>
    <recommendedName>
        <fullName evidence="5">Actin-like ATPase domain-containing protein</fullName>
    </recommendedName>
</protein>
<dbReference type="AlphaFoldDB" id="A0A5N7AQI0"/>
<dbReference type="Pfam" id="PF00012">
    <property type="entry name" value="HSP70"/>
    <property type="match status" value="1"/>
</dbReference>
<keyword evidence="4" id="KW-1185">Reference proteome</keyword>
<dbReference type="PANTHER" id="PTHR14187">
    <property type="entry name" value="ALPHA KINASE/ELONGATION FACTOR 2 KINASE"/>
    <property type="match status" value="1"/>
</dbReference>
<dbReference type="InterPro" id="IPR013126">
    <property type="entry name" value="Hsp_70_fam"/>
</dbReference>
<dbReference type="Gene3D" id="3.90.640.10">
    <property type="entry name" value="Actin, Chain A, domain 4"/>
    <property type="match status" value="1"/>
</dbReference>
<dbReference type="CDD" id="cd10170">
    <property type="entry name" value="ASKHA_NBD_HSP70"/>
    <property type="match status" value="1"/>
</dbReference>
<evidence type="ECO:0000313" key="3">
    <source>
        <dbReference type="EMBL" id="KAE8371983.1"/>
    </source>
</evidence>